<accession>A0ABM1THN2</accession>
<feature type="region of interest" description="Disordered" evidence="1">
    <location>
        <begin position="1"/>
        <end position="36"/>
    </location>
</feature>
<feature type="compositionally biased region" description="Polar residues" evidence="1">
    <location>
        <begin position="510"/>
        <end position="528"/>
    </location>
</feature>
<dbReference type="InterPro" id="IPR039895">
    <property type="entry name" value="COBL-like"/>
</dbReference>
<evidence type="ECO:0000259" key="2">
    <source>
        <dbReference type="Pfam" id="PF09469"/>
    </source>
</evidence>
<keyword evidence="3" id="KW-1185">Reference proteome</keyword>
<feature type="region of interest" description="Disordered" evidence="1">
    <location>
        <begin position="258"/>
        <end position="333"/>
    </location>
</feature>
<proteinExistence type="predicted"/>
<dbReference type="Pfam" id="PF09469">
    <property type="entry name" value="Cobl"/>
    <property type="match status" value="1"/>
</dbReference>
<feature type="compositionally biased region" description="Basic residues" evidence="1">
    <location>
        <begin position="19"/>
        <end position="30"/>
    </location>
</feature>
<dbReference type="GeneID" id="106471060"/>
<dbReference type="PANTHER" id="PTHR21557:SF2">
    <property type="entry name" value="CORDON-BLEU PROTEIN-LIKE 1"/>
    <property type="match status" value="1"/>
</dbReference>
<sequence>MLKHKENYKVIEEPTVKPPRSRFHSSKMKKSASVSHSRTSLCKSLSHDGAPVSTANDDCAINELLEGLMDLNVYLPDGRRVRMTVERRTPMMDLLVQVTTANKITPGDHVIQVLTDSGKEILYRPNTPIGVLDTHVIFIASKSSVTEPAVKKLHKMPVQPFEQTFRLQVKLPRNQLTVLRVSPKMTLTEVKDKICSDKNLDANDYHLVRPSQPNIFLDLNTSLASYGSTEISLLSKQSIKANIHSSVADLLNYSRREEDGKEKGIPGLLTKTQSQSSLVSSSSENVSSRKDPQNFGNYQIDQVRTALTIKPKLRKRPAPPPPTQKTKNSVEEVDKLRLSSQIRNGDKFLHSRRSSDSSGYHEASVVSEIQENGFQDPSVAKRNSHCESNVIPVQLFPQKEIHTTEKTCMSSKNVECQSTISNSGSISSTSSMLTVSKKRKAPPPPAPKRCISKPQLEPVREVIASNKITDGESKSLLHVNQETLESEFTGLVDIVEANLSLDQEEVLSSDPVTVSVPSKDSDDLSSIQPNPPREFADGSNERTIENSQNTSEVELLTVQDTPEPRVHGSELVIESVFSKESDDLSSIQPNPPHECANGSNERTIEDSQNTSEVGSTSSREQIMTDGQHQRQNSLSSINTLDDIENTFRQTIAEGERALKWEQEKEECRSFLPTGIANGTSNKTFNAQFDSDLTHNGHLSHIDTDFSAVEQQVNDMTINEPLSSSNCLPEEPLSFKGRNNGVNSHLQQNEDKKKSSSEVCIKTNGLTSHDDGMSVNTEEEVVNVKLKRGTSLTNFIITSYKNGEANIYRPNSRIQTELLLRSDNVCHLSNESLSAAQKPSEYKKENLETKPSSQMFVKEQNENPPKFQNLNVNGEEDQIEVTSKAPAACIKEAYVQDFRGHVRLKCAQFNDLKCLPLVGRSTSMLNLVNHRQSFLQKKMHDGVLETLRRVQSQHSVSNKSCDPEFSDEDQELQEKYKQPKKNFLGGSRKWLRIRKFSKMEK</sequence>
<feature type="compositionally biased region" description="Polar residues" evidence="1">
    <location>
        <begin position="597"/>
        <end position="637"/>
    </location>
</feature>
<feature type="region of interest" description="Disordered" evidence="1">
    <location>
        <begin position="719"/>
        <end position="756"/>
    </location>
</feature>
<feature type="compositionally biased region" description="Basic and acidic residues" evidence="1">
    <location>
        <begin position="534"/>
        <end position="544"/>
    </location>
</feature>
<gene>
    <name evidence="4" type="primary">LOC106471060</name>
</gene>
<feature type="region of interest" description="Disordered" evidence="1">
    <location>
        <begin position="579"/>
        <end position="637"/>
    </location>
</feature>
<feature type="domain" description="Cordon-bleu ubiquitin-like" evidence="2">
    <location>
        <begin position="162"/>
        <end position="233"/>
    </location>
</feature>
<dbReference type="PANTHER" id="PTHR21557">
    <property type="entry name" value="CORDON-BLEU"/>
    <property type="match status" value="1"/>
</dbReference>
<protein>
    <submittedName>
        <fullName evidence="4">Cordon-bleu protein-like 1 isoform X1</fullName>
    </submittedName>
</protein>
<dbReference type="SUPFAM" id="SSF54236">
    <property type="entry name" value="Ubiquitin-like"/>
    <property type="match status" value="1"/>
</dbReference>
<feature type="compositionally biased region" description="Low complexity" evidence="1">
    <location>
        <begin position="273"/>
        <end position="286"/>
    </location>
</feature>
<feature type="region of interest" description="Disordered" evidence="1">
    <location>
        <begin position="506"/>
        <end position="552"/>
    </location>
</feature>
<dbReference type="InterPro" id="IPR029071">
    <property type="entry name" value="Ubiquitin-like_domsf"/>
</dbReference>
<reference evidence="4" key="1">
    <citation type="submission" date="2025-08" db="UniProtKB">
        <authorList>
            <consortium name="RefSeq"/>
        </authorList>
    </citation>
    <scope>IDENTIFICATION</scope>
    <source>
        <tissue evidence="4">Muscle</tissue>
    </source>
</reference>
<dbReference type="Proteomes" id="UP000694941">
    <property type="component" value="Unplaced"/>
</dbReference>
<feature type="region of interest" description="Disordered" evidence="1">
    <location>
        <begin position="953"/>
        <end position="979"/>
    </location>
</feature>
<feature type="compositionally biased region" description="Basic and acidic residues" evidence="1">
    <location>
        <begin position="1"/>
        <end position="15"/>
    </location>
</feature>
<dbReference type="RefSeq" id="XP_022255388.1">
    <property type="nucleotide sequence ID" value="XM_022399680.1"/>
</dbReference>
<evidence type="ECO:0000313" key="3">
    <source>
        <dbReference type="Proteomes" id="UP000694941"/>
    </source>
</evidence>
<dbReference type="InterPro" id="IPR019025">
    <property type="entry name" value="Cordon-bleu_ubiquitin_domain"/>
</dbReference>
<feature type="compositionally biased region" description="Low complexity" evidence="1">
    <location>
        <begin position="419"/>
        <end position="431"/>
    </location>
</feature>
<evidence type="ECO:0000256" key="1">
    <source>
        <dbReference type="SAM" id="MobiDB-lite"/>
    </source>
</evidence>
<name>A0ABM1THN2_LIMPO</name>
<evidence type="ECO:0000313" key="4">
    <source>
        <dbReference type="RefSeq" id="XP_022255388.1"/>
    </source>
</evidence>
<dbReference type="Gene3D" id="3.10.20.90">
    <property type="entry name" value="Phosphatidylinositol 3-kinase Catalytic Subunit, Chain A, domain 1"/>
    <property type="match status" value="1"/>
</dbReference>
<feature type="region of interest" description="Disordered" evidence="1">
    <location>
        <begin position="419"/>
        <end position="455"/>
    </location>
</feature>
<organism evidence="3 4">
    <name type="scientific">Limulus polyphemus</name>
    <name type="common">Atlantic horseshoe crab</name>
    <dbReference type="NCBI Taxonomy" id="6850"/>
    <lineage>
        <taxon>Eukaryota</taxon>
        <taxon>Metazoa</taxon>
        <taxon>Ecdysozoa</taxon>
        <taxon>Arthropoda</taxon>
        <taxon>Chelicerata</taxon>
        <taxon>Merostomata</taxon>
        <taxon>Xiphosura</taxon>
        <taxon>Limulidae</taxon>
        <taxon>Limulus</taxon>
    </lineage>
</organism>